<evidence type="ECO:0000256" key="1">
    <source>
        <dbReference type="SAM" id="MobiDB-lite"/>
    </source>
</evidence>
<dbReference type="PANTHER" id="PTHR37951:SF1">
    <property type="entry name" value="TYPE VI SECRETION SYSTEM COMPONENT TSSA1"/>
    <property type="match status" value="1"/>
</dbReference>
<evidence type="ECO:0000259" key="2">
    <source>
        <dbReference type="Pfam" id="PF06812"/>
    </source>
</evidence>
<dbReference type="HOGENOM" id="CLU_060104_1_1_6"/>
<dbReference type="AlphaFoldDB" id="A0A0C5VW08"/>
<feature type="compositionally biased region" description="Gly residues" evidence="1">
    <location>
        <begin position="286"/>
        <end position="301"/>
    </location>
</feature>
<dbReference type="Pfam" id="PF06812">
    <property type="entry name" value="ImpA_N"/>
    <property type="match status" value="1"/>
</dbReference>
<organism evidence="3 4">
    <name type="scientific">Gynuella sunshinyii YC6258</name>
    <dbReference type="NCBI Taxonomy" id="1445510"/>
    <lineage>
        <taxon>Bacteria</taxon>
        <taxon>Pseudomonadati</taxon>
        <taxon>Pseudomonadota</taxon>
        <taxon>Gammaproteobacteria</taxon>
        <taxon>Oceanospirillales</taxon>
        <taxon>Saccharospirillaceae</taxon>
        <taxon>Gynuella</taxon>
    </lineage>
</organism>
<dbReference type="InterPro" id="IPR010657">
    <property type="entry name" value="ImpA_N"/>
</dbReference>
<dbReference type="PANTHER" id="PTHR37951">
    <property type="entry name" value="CYTOPLASMIC PROTEIN-RELATED"/>
    <property type="match status" value="1"/>
</dbReference>
<dbReference type="EMBL" id="CP007142">
    <property type="protein sequence ID" value="AJQ97513.1"/>
    <property type="molecule type" value="Genomic_DNA"/>
</dbReference>
<dbReference type="InterPro" id="IPR017740">
    <property type="entry name" value="TssA-like"/>
</dbReference>
<keyword evidence="4" id="KW-1185">Reference proteome</keyword>
<dbReference type="RefSeq" id="WP_044619234.1">
    <property type="nucleotide sequence ID" value="NZ_CP007142.1"/>
</dbReference>
<reference evidence="3 4" key="1">
    <citation type="submission" date="2014-01" db="EMBL/GenBank/DDBJ databases">
        <title>Full genme sequencing of cellulolytic bacterium Gynuella sunshinyii YC6258T gen. nov., sp. nov.</title>
        <authorList>
            <person name="Khan H."/>
            <person name="Chung E.J."/>
            <person name="Chung Y.R."/>
        </authorList>
    </citation>
    <scope>NUCLEOTIDE SEQUENCE [LARGE SCALE GENOMIC DNA]</scope>
    <source>
        <strain evidence="3 4">YC6258</strain>
    </source>
</reference>
<feature type="domain" description="ImpA N-terminal" evidence="2">
    <location>
        <begin position="22"/>
        <end position="144"/>
    </location>
</feature>
<dbReference type="KEGG" id="gsn:YC6258_05485"/>
<dbReference type="STRING" id="1445510.YC6258_05485"/>
<dbReference type="OrthoDB" id="9771118at2"/>
<protein>
    <recommendedName>
        <fullName evidence="2">ImpA N-terminal domain-containing protein</fullName>
    </recommendedName>
</protein>
<name>A0A0C5VW08_9GAMM</name>
<feature type="region of interest" description="Disordered" evidence="1">
    <location>
        <begin position="267"/>
        <end position="301"/>
    </location>
</feature>
<evidence type="ECO:0000313" key="3">
    <source>
        <dbReference type="EMBL" id="AJQ97513.1"/>
    </source>
</evidence>
<gene>
    <name evidence="3" type="ORF">YC6258_05485</name>
</gene>
<evidence type="ECO:0000313" key="4">
    <source>
        <dbReference type="Proteomes" id="UP000032266"/>
    </source>
</evidence>
<dbReference type="Proteomes" id="UP000032266">
    <property type="component" value="Chromosome"/>
</dbReference>
<sequence length="370" mass="40836">MDTMQLSEQLEQQTGVSLAALLKAVSDEQPTGVNVRGNGVFNAIQLARQADDPTLPMGQWEHDLKQADWHQVVEIATVALQQKSKDLQLAMWLLEAQIYRWGFEGIAPSVFLIQQLCDQFWPDLFPKIVNEDLEYRINIFRWANDKLPTAIKLIPLTQNNRKDYCWSDWEVAHRNEHIKAQLNKDAAIEGPMISDIHTALAATPSGFLQYQHQLLETALASFDQLSLTLAGLCGDEAPSLSGLTGLLADIQQLTDSELRKRGYRLQDNDSGEENAADDAAQPPATHGGGGGSSGGQGGDGYGRAEAYQQLAAIADYLSHVEPHSPVPALLRRAVEWGNMSTGELYHQLFIQCQGQLNIFELLGIADEHKG</sequence>
<accession>A0A0C5VW08</accession>
<dbReference type="NCBIfam" id="TIGR03363">
    <property type="entry name" value="VI_chp_8"/>
    <property type="match status" value="1"/>
</dbReference>
<proteinExistence type="predicted"/>